<dbReference type="RefSeq" id="WP_108985600.1">
    <property type="nucleotide sequence ID" value="NZ_BFBR01000007.1"/>
</dbReference>
<evidence type="ECO:0000313" key="2">
    <source>
        <dbReference type="EMBL" id="GBF58751.1"/>
    </source>
</evidence>
<evidence type="ECO:0000313" key="3">
    <source>
        <dbReference type="Proteomes" id="UP000245086"/>
    </source>
</evidence>
<dbReference type="AlphaFoldDB" id="A0A2P2ECI1"/>
<evidence type="ECO:0000256" key="1">
    <source>
        <dbReference type="SAM" id="Phobius"/>
    </source>
</evidence>
<sequence>MTKETLTYNACAQMVEAAGKACQPVIQSPVIQPNPNWDAMAVSFASLANALSWGSIVLAVIGLLGAVAWGKIVTDRASSEARDLARKLVDDYISTWLAEEAPQLIRRQIDLITDATLGSGDDMVAADQIGREA</sequence>
<keyword evidence="1" id="KW-0812">Transmembrane</keyword>
<organism evidence="2 3">
    <name type="scientific">Candidatus Phycosocius bacilliformis</name>
    <dbReference type="NCBI Taxonomy" id="1445552"/>
    <lineage>
        <taxon>Bacteria</taxon>
        <taxon>Pseudomonadati</taxon>
        <taxon>Pseudomonadota</taxon>
        <taxon>Alphaproteobacteria</taxon>
        <taxon>Caulobacterales</taxon>
        <taxon>Caulobacterales incertae sedis</taxon>
        <taxon>Candidatus Phycosocius</taxon>
    </lineage>
</organism>
<protein>
    <submittedName>
        <fullName evidence="2">Uncharacterized protein</fullName>
    </submittedName>
</protein>
<proteinExistence type="predicted"/>
<dbReference type="OrthoDB" id="9877169at2"/>
<feature type="transmembrane region" description="Helical" evidence="1">
    <location>
        <begin position="50"/>
        <end position="69"/>
    </location>
</feature>
<accession>A0A2P2ECI1</accession>
<comment type="caution">
    <text evidence="2">The sequence shown here is derived from an EMBL/GenBank/DDBJ whole genome shotgun (WGS) entry which is preliminary data.</text>
</comment>
<dbReference type="EMBL" id="BFBR01000007">
    <property type="protein sequence ID" value="GBF58751.1"/>
    <property type="molecule type" value="Genomic_DNA"/>
</dbReference>
<name>A0A2P2ECI1_9PROT</name>
<keyword evidence="1" id="KW-1133">Transmembrane helix</keyword>
<keyword evidence="1" id="KW-0472">Membrane</keyword>
<dbReference type="Proteomes" id="UP000245086">
    <property type="component" value="Unassembled WGS sequence"/>
</dbReference>
<reference evidence="2 3" key="1">
    <citation type="journal article" date="2018" name="Genome Announc.">
        <title>Draft Genome Sequence of "Candidatus Phycosocius bacilliformis," an Alphaproteobacterial Ectosymbiont of the Hydrocarbon-Producing Green Alga Botryococcus braunii.</title>
        <authorList>
            <person name="Tanabe Y."/>
            <person name="Yamaguchi H."/>
            <person name="Watanabe M.M."/>
        </authorList>
    </citation>
    <scope>NUCLEOTIDE SEQUENCE [LARGE SCALE GENOMIC DNA]</scope>
    <source>
        <strain evidence="2 3">BOTRYCO-2</strain>
    </source>
</reference>
<keyword evidence="3" id="KW-1185">Reference proteome</keyword>
<gene>
    <name evidence="2" type="ORF">PbB2_02439</name>
</gene>